<dbReference type="PANTHER" id="PTHR38479:SF2">
    <property type="entry name" value="WINGED HELIX DNA-BINDING DOMAIN-CONTAINING PROTEIN"/>
    <property type="match status" value="1"/>
</dbReference>
<evidence type="ECO:0000313" key="2">
    <source>
        <dbReference type="Proteomes" id="UP001501842"/>
    </source>
</evidence>
<dbReference type="PANTHER" id="PTHR38479">
    <property type="entry name" value="LMO0824 PROTEIN"/>
    <property type="match status" value="1"/>
</dbReference>
<keyword evidence="1" id="KW-0238">DNA-binding</keyword>
<dbReference type="InterPro" id="IPR009351">
    <property type="entry name" value="AlkZ-like"/>
</dbReference>
<sequence length="362" mass="39509">MSAEWRSVTGMRNLTWPQVLAWRMRRQFLLEPEEHGDPVVITRRLAGVQAQVASAAAQALVVRGAAPPGEAGRNGPTESGLVRTWAMRGTLHLLPRDDAPAYLALCATVRNWEKPSWTKAFGATPADLEAIAEAAREVLDGAALTREELAEAVLERTGSEHLRQALGSGWGTLLKPLAWWGVLCHGPSRGGKVTFTSPGLGEFPAVEEAARVVLRAYLGAHGPATPLMFDNWLMRRTSRKSDVRRWFAALDDELSAVDVEGEEMYALTSELDGLLETAPTSAVRLLGPFDQYVLGAGTDAARLIPPGRRPEVSRAAGWIAPVVLHQGRVAGTWDPQTGETSLWEEVPALLLRDELERWKRLA</sequence>
<dbReference type="GO" id="GO:0003677">
    <property type="term" value="F:DNA binding"/>
    <property type="evidence" value="ECO:0007669"/>
    <property type="project" value="UniProtKB-KW"/>
</dbReference>
<evidence type="ECO:0000313" key="1">
    <source>
        <dbReference type="EMBL" id="GAA2730373.1"/>
    </source>
</evidence>
<comment type="caution">
    <text evidence="1">The sequence shown here is derived from an EMBL/GenBank/DDBJ whole genome shotgun (WGS) entry which is preliminary data.</text>
</comment>
<dbReference type="Proteomes" id="UP001501842">
    <property type="component" value="Unassembled WGS sequence"/>
</dbReference>
<protein>
    <submittedName>
        <fullName evidence="1">Winged helix DNA-binding domain-containing protein</fullName>
    </submittedName>
</protein>
<keyword evidence="2" id="KW-1185">Reference proteome</keyword>
<proteinExistence type="predicted"/>
<dbReference type="Pfam" id="PF06224">
    <property type="entry name" value="AlkZ-like"/>
    <property type="match status" value="1"/>
</dbReference>
<accession>A0ABN3UDW9</accession>
<reference evidence="1 2" key="1">
    <citation type="journal article" date="2019" name="Int. J. Syst. Evol. Microbiol.">
        <title>The Global Catalogue of Microorganisms (GCM) 10K type strain sequencing project: providing services to taxonomists for standard genome sequencing and annotation.</title>
        <authorList>
            <consortium name="The Broad Institute Genomics Platform"/>
            <consortium name="The Broad Institute Genome Sequencing Center for Infectious Disease"/>
            <person name="Wu L."/>
            <person name="Ma J."/>
        </authorList>
    </citation>
    <scope>NUCLEOTIDE SEQUENCE [LARGE SCALE GENOMIC DNA]</scope>
    <source>
        <strain evidence="1 2">JCM 8201</strain>
    </source>
</reference>
<gene>
    <name evidence="1" type="ORF">GCM10010439_43230</name>
</gene>
<name>A0ABN3UDW9_9ACTN</name>
<dbReference type="EMBL" id="BAAATZ010000018">
    <property type="protein sequence ID" value="GAA2730373.1"/>
    <property type="molecule type" value="Genomic_DNA"/>
</dbReference>
<organism evidence="1 2">
    <name type="scientific">Actinocorallia aurantiaca</name>
    <dbReference type="NCBI Taxonomy" id="46204"/>
    <lineage>
        <taxon>Bacteria</taxon>
        <taxon>Bacillati</taxon>
        <taxon>Actinomycetota</taxon>
        <taxon>Actinomycetes</taxon>
        <taxon>Streptosporangiales</taxon>
        <taxon>Thermomonosporaceae</taxon>
        <taxon>Actinocorallia</taxon>
    </lineage>
</organism>